<gene>
    <name evidence="1" type="ORF">L9F63_006993</name>
</gene>
<evidence type="ECO:0000313" key="2">
    <source>
        <dbReference type="Proteomes" id="UP001233999"/>
    </source>
</evidence>
<accession>A0AAD7Z933</accession>
<feature type="non-terminal residue" evidence="1">
    <location>
        <position position="155"/>
    </location>
</feature>
<dbReference type="AlphaFoldDB" id="A0AAD7Z933"/>
<dbReference type="EMBL" id="JASPKZ010009807">
    <property type="protein sequence ID" value="KAJ9576171.1"/>
    <property type="molecule type" value="Genomic_DNA"/>
</dbReference>
<keyword evidence="2" id="KW-1185">Reference proteome</keyword>
<reference evidence="1" key="2">
    <citation type="submission" date="2023-05" db="EMBL/GenBank/DDBJ databases">
        <authorList>
            <person name="Fouks B."/>
        </authorList>
    </citation>
    <scope>NUCLEOTIDE SEQUENCE</scope>
    <source>
        <strain evidence="1">Stay&amp;Tobe</strain>
        <tissue evidence="1">Testes</tissue>
    </source>
</reference>
<feature type="non-terminal residue" evidence="1">
    <location>
        <position position="1"/>
    </location>
</feature>
<sequence length="155" mass="17356">LCARISIYTEQNRDLFSGEKGMAFLRATIRSNVYRINSVILKISLPPASFGPFTSKSTHAASAIGYDTAVEGKSSQHPRDPLDLTFEDHVAAFKSKTTWEVLRAYIVYTLCSSEFLVENNMMSFVPCLPPAGTVMWRRSTTLTHLWKAMDSSLIQ</sequence>
<organism evidence="1 2">
    <name type="scientific">Diploptera punctata</name>
    <name type="common">Pacific beetle cockroach</name>
    <dbReference type="NCBI Taxonomy" id="6984"/>
    <lineage>
        <taxon>Eukaryota</taxon>
        <taxon>Metazoa</taxon>
        <taxon>Ecdysozoa</taxon>
        <taxon>Arthropoda</taxon>
        <taxon>Hexapoda</taxon>
        <taxon>Insecta</taxon>
        <taxon>Pterygota</taxon>
        <taxon>Neoptera</taxon>
        <taxon>Polyneoptera</taxon>
        <taxon>Dictyoptera</taxon>
        <taxon>Blattodea</taxon>
        <taxon>Blaberoidea</taxon>
        <taxon>Blaberidae</taxon>
        <taxon>Diplopterinae</taxon>
        <taxon>Diploptera</taxon>
    </lineage>
</organism>
<name>A0AAD7Z933_DIPPU</name>
<evidence type="ECO:0000313" key="1">
    <source>
        <dbReference type="EMBL" id="KAJ9576171.1"/>
    </source>
</evidence>
<proteinExistence type="predicted"/>
<reference evidence="1" key="1">
    <citation type="journal article" date="2023" name="IScience">
        <title>Live-bearing cockroach genome reveals convergent evolutionary mechanisms linked to viviparity in insects and beyond.</title>
        <authorList>
            <person name="Fouks B."/>
            <person name="Harrison M.C."/>
            <person name="Mikhailova A.A."/>
            <person name="Marchal E."/>
            <person name="English S."/>
            <person name="Carruthers M."/>
            <person name="Jennings E.C."/>
            <person name="Chiamaka E.L."/>
            <person name="Frigard R.A."/>
            <person name="Pippel M."/>
            <person name="Attardo G.M."/>
            <person name="Benoit J.B."/>
            <person name="Bornberg-Bauer E."/>
            <person name="Tobe S.S."/>
        </authorList>
    </citation>
    <scope>NUCLEOTIDE SEQUENCE</scope>
    <source>
        <strain evidence="1">Stay&amp;Tobe</strain>
    </source>
</reference>
<comment type="caution">
    <text evidence="1">The sequence shown here is derived from an EMBL/GenBank/DDBJ whole genome shotgun (WGS) entry which is preliminary data.</text>
</comment>
<dbReference type="Proteomes" id="UP001233999">
    <property type="component" value="Unassembled WGS sequence"/>
</dbReference>
<protein>
    <submittedName>
        <fullName evidence="1">Uncharacterized protein</fullName>
    </submittedName>
</protein>